<feature type="region of interest" description="Disordered" evidence="1">
    <location>
        <begin position="1"/>
        <end position="33"/>
    </location>
</feature>
<dbReference type="EMBL" id="SOSA01000775">
    <property type="protein sequence ID" value="THC88759.1"/>
    <property type="molecule type" value="Genomic_DNA"/>
</dbReference>
<keyword evidence="3" id="KW-1185">Reference proteome</keyword>
<protein>
    <submittedName>
        <fullName evidence="2">Uncharacterized protein</fullName>
    </submittedName>
</protein>
<reference evidence="2 3" key="1">
    <citation type="submission" date="2019-03" db="EMBL/GenBank/DDBJ databases">
        <title>The genome sequence of a newly discovered highly antifungal drug resistant Aspergillus species, Aspergillus tanneri NIH 1004.</title>
        <authorList>
            <person name="Mounaud S."/>
            <person name="Singh I."/>
            <person name="Joardar V."/>
            <person name="Pakala S."/>
            <person name="Pakala S."/>
            <person name="Venepally P."/>
            <person name="Hoover J."/>
            <person name="Nierman W."/>
            <person name="Chung J."/>
            <person name="Losada L."/>
        </authorList>
    </citation>
    <scope>NUCLEOTIDE SEQUENCE [LARGE SCALE GENOMIC DNA]</scope>
    <source>
        <strain evidence="2 3">NIH1004</strain>
    </source>
</reference>
<dbReference type="Proteomes" id="UP000308092">
    <property type="component" value="Unassembled WGS sequence"/>
</dbReference>
<dbReference type="AlphaFoldDB" id="A0A4S3J1V7"/>
<feature type="compositionally biased region" description="Basic and acidic residues" evidence="1">
    <location>
        <begin position="22"/>
        <end position="33"/>
    </location>
</feature>
<name>A0A4S3J1V7_9EURO</name>
<evidence type="ECO:0000313" key="3">
    <source>
        <dbReference type="Proteomes" id="UP000308092"/>
    </source>
</evidence>
<evidence type="ECO:0000313" key="2">
    <source>
        <dbReference type="EMBL" id="THC88759.1"/>
    </source>
</evidence>
<organism evidence="2 3">
    <name type="scientific">Aspergillus tanneri</name>
    <dbReference type="NCBI Taxonomy" id="1220188"/>
    <lineage>
        <taxon>Eukaryota</taxon>
        <taxon>Fungi</taxon>
        <taxon>Dikarya</taxon>
        <taxon>Ascomycota</taxon>
        <taxon>Pezizomycotina</taxon>
        <taxon>Eurotiomycetes</taxon>
        <taxon>Eurotiomycetidae</taxon>
        <taxon>Eurotiales</taxon>
        <taxon>Aspergillaceae</taxon>
        <taxon>Aspergillus</taxon>
        <taxon>Aspergillus subgen. Circumdati</taxon>
    </lineage>
</organism>
<evidence type="ECO:0000256" key="1">
    <source>
        <dbReference type="SAM" id="MobiDB-lite"/>
    </source>
</evidence>
<proteinExistence type="predicted"/>
<gene>
    <name evidence="2" type="ORF">EYZ11_011794</name>
</gene>
<sequence length="33" mass="3725">MRSRVFGNETGMQADVKNLVMSDDRSPPTTRDL</sequence>
<comment type="caution">
    <text evidence="2">The sequence shown here is derived from an EMBL/GenBank/DDBJ whole genome shotgun (WGS) entry which is preliminary data.</text>
</comment>
<accession>A0A4S3J1V7</accession>
<dbReference type="VEuPathDB" id="FungiDB:EYZ11_011794"/>